<dbReference type="AlphaFoldDB" id="A0AAN7E8W2"/>
<evidence type="ECO:0008006" key="3">
    <source>
        <dbReference type="Google" id="ProtNLM"/>
    </source>
</evidence>
<dbReference type="Gene3D" id="3.60.10.10">
    <property type="entry name" value="Endonuclease/exonuclease/phosphatase"/>
    <property type="match status" value="1"/>
</dbReference>
<organism evidence="1 2">
    <name type="scientific">Quercus rubra</name>
    <name type="common">Northern red oak</name>
    <name type="synonym">Quercus borealis</name>
    <dbReference type="NCBI Taxonomy" id="3512"/>
    <lineage>
        <taxon>Eukaryota</taxon>
        <taxon>Viridiplantae</taxon>
        <taxon>Streptophyta</taxon>
        <taxon>Embryophyta</taxon>
        <taxon>Tracheophyta</taxon>
        <taxon>Spermatophyta</taxon>
        <taxon>Magnoliopsida</taxon>
        <taxon>eudicotyledons</taxon>
        <taxon>Gunneridae</taxon>
        <taxon>Pentapetalae</taxon>
        <taxon>rosids</taxon>
        <taxon>fabids</taxon>
        <taxon>Fagales</taxon>
        <taxon>Fagaceae</taxon>
        <taxon>Quercus</taxon>
    </lineage>
</organism>
<dbReference type="Proteomes" id="UP001324115">
    <property type="component" value="Unassembled WGS sequence"/>
</dbReference>
<dbReference type="EMBL" id="JAXUIC010000010">
    <property type="protein sequence ID" value="KAK4566162.1"/>
    <property type="molecule type" value="Genomic_DNA"/>
</dbReference>
<dbReference type="PANTHER" id="PTHR33710:SF71">
    <property type="entry name" value="ENDONUCLEASE_EXONUCLEASE_PHOSPHATASE DOMAIN-CONTAINING PROTEIN"/>
    <property type="match status" value="1"/>
</dbReference>
<proteinExistence type="predicted"/>
<dbReference type="PANTHER" id="PTHR33710">
    <property type="entry name" value="BNAC02G09200D PROTEIN"/>
    <property type="match status" value="1"/>
</dbReference>
<comment type="caution">
    <text evidence="1">The sequence shown here is derived from an EMBL/GenBank/DDBJ whole genome shotgun (WGS) entry which is preliminary data.</text>
</comment>
<protein>
    <recommendedName>
        <fullName evidence="3">Endonuclease/exonuclease/phosphatase domain-containing protein</fullName>
    </recommendedName>
</protein>
<name>A0AAN7E8W2_QUERU</name>
<dbReference type="InterPro" id="IPR036691">
    <property type="entry name" value="Endo/exonu/phosph_ase_sf"/>
</dbReference>
<gene>
    <name evidence="1" type="ORF">RGQ29_002398</name>
</gene>
<dbReference type="SUPFAM" id="SSF56219">
    <property type="entry name" value="DNase I-like"/>
    <property type="match status" value="1"/>
</dbReference>
<keyword evidence="2" id="KW-1185">Reference proteome</keyword>
<evidence type="ECO:0000313" key="1">
    <source>
        <dbReference type="EMBL" id="KAK4566162.1"/>
    </source>
</evidence>
<evidence type="ECO:0000313" key="2">
    <source>
        <dbReference type="Proteomes" id="UP001324115"/>
    </source>
</evidence>
<sequence length="154" mass="18396">MPQSIKTQKNHGNSQDFMPETHKRFKSWDLLHQLHRQSSLPWLCASDFNKITRQSEKSGGRLHPHNQMQQFRDVLDECGFMDLGFKGFPYTWSKHWQNGLSVWERLDRVVASQKWFLEFPGTRVHHVDSTTPDHNMLWIDQADLEYQQKKNIYI</sequence>
<accession>A0AAN7E8W2</accession>
<reference evidence="1 2" key="1">
    <citation type="journal article" date="2023" name="G3 (Bethesda)">
        <title>A haplotype-resolved chromosome-scale genome for Quercus rubra L. provides insights into the genetics of adaptive traits for red oak species.</title>
        <authorList>
            <person name="Kapoor B."/>
            <person name="Jenkins J."/>
            <person name="Schmutz J."/>
            <person name="Zhebentyayeva T."/>
            <person name="Kuelheim C."/>
            <person name="Coggeshall M."/>
            <person name="Heim C."/>
            <person name="Lasky J.R."/>
            <person name="Leites L."/>
            <person name="Islam-Faridi N."/>
            <person name="Romero-Severson J."/>
            <person name="DeLeo V.L."/>
            <person name="Lucas S.M."/>
            <person name="Lazic D."/>
            <person name="Gailing O."/>
            <person name="Carlson J."/>
            <person name="Staton M."/>
        </authorList>
    </citation>
    <scope>NUCLEOTIDE SEQUENCE [LARGE SCALE GENOMIC DNA]</scope>
    <source>
        <strain evidence="1">Pseudo-F2</strain>
    </source>
</reference>